<dbReference type="PANTHER" id="PTHR10846">
    <property type="entry name" value="SODIUM/POTASSIUM/CALCIUM EXCHANGER"/>
    <property type="match status" value="1"/>
</dbReference>
<evidence type="ECO:0000256" key="3">
    <source>
        <dbReference type="ARBA" id="ARBA00022989"/>
    </source>
</evidence>
<feature type="domain" description="Sodium/calcium exchanger membrane region" evidence="6">
    <location>
        <begin position="171"/>
        <end position="310"/>
    </location>
</feature>
<dbReference type="GO" id="GO:0005886">
    <property type="term" value="C:plasma membrane"/>
    <property type="evidence" value="ECO:0007669"/>
    <property type="project" value="TreeGrafter"/>
</dbReference>
<dbReference type="GO" id="GO:0006874">
    <property type="term" value="P:intracellular calcium ion homeostasis"/>
    <property type="evidence" value="ECO:0007669"/>
    <property type="project" value="TreeGrafter"/>
</dbReference>
<evidence type="ECO:0000259" key="6">
    <source>
        <dbReference type="Pfam" id="PF01699"/>
    </source>
</evidence>
<feature type="transmembrane region" description="Helical" evidence="5">
    <location>
        <begin position="297"/>
        <end position="315"/>
    </location>
</feature>
<dbReference type="Proteomes" id="UP000231550">
    <property type="component" value="Unassembled WGS sequence"/>
</dbReference>
<evidence type="ECO:0000256" key="1">
    <source>
        <dbReference type="ARBA" id="ARBA00004141"/>
    </source>
</evidence>
<feature type="domain" description="Sodium/calcium exchanger membrane region" evidence="6">
    <location>
        <begin position="7"/>
        <end position="147"/>
    </location>
</feature>
<keyword evidence="4 5" id="KW-0472">Membrane</keyword>
<protein>
    <recommendedName>
        <fullName evidence="6">Sodium/calcium exchanger membrane region domain-containing protein</fullName>
    </recommendedName>
</protein>
<organism evidence="7 8">
    <name type="scientific">Candidatus Portnoybacteria bacterium CG11_big_fil_rev_8_21_14_0_20_44_10</name>
    <dbReference type="NCBI Taxonomy" id="1974818"/>
    <lineage>
        <taxon>Bacteria</taxon>
        <taxon>Candidatus Portnoyibacteriota</taxon>
    </lineage>
</organism>
<dbReference type="InterPro" id="IPR004481">
    <property type="entry name" value="K/Na/Ca-exchanger"/>
</dbReference>
<evidence type="ECO:0000256" key="4">
    <source>
        <dbReference type="ARBA" id="ARBA00023136"/>
    </source>
</evidence>
<evidence type="ECO:0000256" key="2">
    <source>
        <dbReference type="ARBA" id="ARBA00022692"/>
    </source>
</evidence>
<dbReference type="InterPro" id="IPR004837">
    <property type="entry name" value="NaCa_Exmemb"/>
</dbReference>
<dbReference type="GO" id="GO:0005262">
    <property type="term" value="F:calcium channel activity"/>
    <property type="evidence" value="ECO:0007669"/>
    <property type="project" value="TreeGrafter"/>
</dbReference>
<accession>A0A2H0KST3</accession>
<keyword evidence="3 5" id="KW-1133">Transmembrane helix</keyword>
<feature type="transmembrane region" description="Helical" evidence="5">
    <location>
        <begin position="167"/>
        <end position="189"/>
    </location>
</feature>
<sequence>MLWLDILILPISAVAMAFASRWLVRALMSISRYLCWREFVVAFFTIALAASLPNLFIGIISALRGVPEISFGDVIGGNVLDLTLVVFLAVFWGRSSIRTDSALVQNSALFTAAIAILPLLLVADGTLSRVDGLILILVFFLYAYWVFGLGDRFTKIYNEGRVDKHEFIRATGIMLVSSALMLVAAAGIVRSTISLANYFDLPMIFVGLMIVGLGNVLPEAYFAIVSAGEEQNWMVLGDLMGSVINCATLVLGVVILIHPIHIANIPAVAVARIFLIVAALFFWIFVKTGRKITKIEATLLFAVYIVFIIIEAVIAR</sequence>
<comment type="caution">
    <text evidence="7">The sequence shown here is derived from an EMBL/GenBank/DDBJ whole genome shotgun (WGS) entry which is preliminary data.</text>
</comment>
<gene>
    <name evidence="7" type="ORF">COV85_01820</name>
</gene>
<comment type="subcellular location">
    <subcellularLocation>
        <location evidence="1">Membrane</location>
        <topology evidence="1">Multi-pass membrane protein</topology>
    </subcellularLocation>
</comment>
<feature type="transmembrane region" description="Helical" evidence="5">
    <location>
        <begin position="39"/>
        <end position="63"/>
    </location>
</feature>
<reference evidence="7 8" key="1">
    <citation type="submission" date="2017-09" db="EMBL/GenBank/DDBJ databases">
        <title>Depth-based differentiation of microbial function through sediment-hosted aquifers and enrichment of novel symbionts in the deep terrestrial subsurface.</title>
        <authorList>
            <person name="Probst A.J."/>
            <person name="Ladd B."/>
            <person name="Jarett J.K."/>
            <person name="Geller-Mcgrath D.E."/>
            <person name="Sieber C.M."/>
            <person name="Emerson J.B."/>
            <person name="Anantharaman K."/>
            <person name="Thomas B.C."/>
            <person name="Malmstrom R."/>
            <person name="Stieglmeier M."/>
            <person name="Klingl A."/>
            <person name="Woyke T."/>
            <person name="Ryan C.M."/>
            <person name="Banfield J.F."/>
        </authorList>
    </citation>
    <scope>NUCLEOTIDE SEQUENCE [LARGE SCALE GENOMIC DNA]</scope>
    <source>
        <strain evidence="7">CG11_big_fil_rev_8_21_14_0_20_44_10</strain>
    </source>
</reference>
<evidence type="ECO:0000256" key="5">
    <source>
        <dbReference type="SAM" id="Phobius"/>
    </source>
</evidence>
<dbReference type="InterPro" id="IPR044880">
    <property type="entry name" value="NCX_ion-bd_dom_sf"/>
</dbReference>
<feature type="transmembrane region" description="Helical" evidence="5">
    <location>
        <begin position="263"/>
        <end position="285"/>
    </location>
</feature>
<proteinExistence type="predicted"/>
<dbReference type="Pfam" id="PF01699">
    <property type="entry name" value="Na_Ca_ex"/>
    <property type="match status" value="2"/>
</dbReference>
<evidence type="ECO:0000313" key="7">
    <source>
        <dbReference type="EMBL" id="PIQ74484.1"/>
    </source>
</evidence>
<feature type="transmembrane region" description="Helical" evidence="5">
    <location>
        <begin position="6"/>
        <end position="27"/>
    </location>
</feature>
<feature type="transmembrane region" description="Helical" evidence="5">
    <location>
        <begin position="201"/>
        <end position="224"/>
    </location>
</feature>
<dbReference type="AlphaFoldDB" id="A0A2H0KST3"/>
<dbReference type="EMBL" id="PCVN01000047">
    <property type="protein sequence ID" value="PIQ74484.1"/>
    <property type="molecule type" value="Genomic_DNA"/>
</dbReference>
<dbReference type="GO" id="GO:0008273">
    <property type="term" value="F:calcium, potassium:sodium antiporter activity"/>
    <property type="evidence" value="ECO:0007669"/>
    <property type="project" value="TreeGrafter"/>
</dbReference>
<evidence type="ECO:0000313" key="8">
    <source>
        <dbReference type="Proteomes" id="UP000231550"/>
    </source>
</evidence>
<feature type="transmembrane region" description="Helical" evidence="5">
    <location>
        <begin position="103"/>
        <end position="123"/>
    </location>
</feature>
<feature type="transmembrane region" description="Helical" evidence="5">
    <location>
        <begin position="129"/>
        <end position="147"/>
    </location>
</feature>
<keyword evidence="2 5" id="KW-0812">Transmembrane</keyword>
<feature type="transmembrane region" description="Helical" evidence="5">
    <location>
        <begin position="236"/>
        <end position="257"/>
    </location>
</feature>
<name>A0A2H0KST3_9BACT</name>
<feature type="transmembrane region" description="Helical" evidence="5">
    <location>
        <begin position="69"/>
        <end position="91"/>
    </location>
</feature>
<dbReference type="PANTHER" id="PTHR10846:SF8">
    <property type="entry name" value="INNER MEMBRANE PROTEIN YRBG"/>
    <property type="match status" value="1"/>
</dbReference>
<dbReference type="Gene3D" id="1.20.1420.30">
    <property type="entry name" value="NCX, central ion-binding region"/>
    <property type="match status" value="1"/>
</dbReference>